<sequence length="174" mass="20041">MAGFELALDVTGWAEVDQTLAELPRKLDLAAARALRKTAQWLRTHSTREISRELRITQSPIRHRYQIHSNATSREVKLWVGLRPIGVHYLGTPKQTTTGVAVGHRNYDDAFISPMRSSQRLVFRRKGRERLPIEKVTEDWEGEGLGALERWERRAQARFFELFEQEARHALAAA</sequence>
<proteinExistence type="predicted"/>
<gene>
    <name evidence="1" type="ORF">3S19_7</name>
</gene>
<reference evidence="1" key="1">
    <citation type="submission" date="2017-06" db="EMBL/GenBank/DDBJ databases">
        <title>Novel phages from South African skin metaviromes.</title>
        <authorList>
            <person name="van Zyl L.J."/>
            <person name="Abrahams Y."/>
            <person name="Stander E.A."/>
            <person name="Kirby B.M."/>
            <person name="Clavaud C."/>
            <person name="Farcet C."/>
            <person name="Breton L."/>
            <person name="Trindade M.I."/>
        </authorList>
    </citation>
    <scope>NUCLEOTIDE SEQUENCE</scope>
</reference>
<accession>A0A2H4JBX7</accession>
<dbReference type="EMBL" id="MF417971">
    <property type="protein sequence ID" value="ASN72754.1"/>
    <property type="molecule type" value="Genomic_DNA"/>
</dbReference>
<protein>
    <submittedName>
        <fullName evidence="1">Uncharacterized protein</fullName>
    </submittedName>
</protein>
<name>A0A2H4JBX7_9CAUD</name>
<organism evidence="1">
    <name type="scientific">uncultured Caudovirales phage</name>
    <dbReference type="NCBI Taxonomy" id="2100421"/>
    <lineage>
        <taxon>Viruses</taxon>
        <taxon>Duplodnaviria</taxon>
        <taxon>Heunggongvirae</taxon>
        <taxon>Uroviricota</taxon>
        <taxon>Caudoviricetes</taxon>
        <taxon>Peduoviridae</taxon>
        <taxon>Maltschvirus</taxon>
        <taxon>Maltschvirus maltsch</taxon>
    </lineage>
</organism>
<evidence type="ECO:0000313" key="1">
    <source>
        <dbReference type="EMBL" id="ASN72754.1"/>
    </source>
</evidence>